<dbReference type="PRINTS" id="PR00081">
    <property type="entry name" value="GDHRDH"/>
</dbReference>
<dbReference type="PANTHER" id="PTHR42879:SF2">
    <property type="entry name" value="3-OXOACYL-[ACYL-CARRIER-PROTEIN] REDUCTASE FABG"/>
    <property type="match status" value="1"/>
</dbReference>
<organism evidence="2 3">
    <name type="scientific">Candidatus Desulfobacillus denitrificans</name>
    <dbReference type="NCBI Taxonomy" id="2608985"/>
    <lineage>
        <taxon>Bacteria</taxon>
        <taxon>Pseudomonadati</taxon>
        <taxon>Pseudomonadota</taxon>
        <taxon>Betaproteobacteria</taxon>
        <taxon>Candidatus Desulfobacillus</taxon>
    </lineage>
</organism>
<evidence type="ECO:0000313" key="3">
    <source>
        <dbReference type="Proteomes" id="UP000662914"/>
    </source>
</evidence>
<protein>
    <submittedName>
        <fullName evidence="2">2-hydroxycyclohexanecarboxyl-CoA dehydrogenase</fullName>
    </submittedName>
</protein>
<dbReference type="Proteomes" id="UP000662914">
    <property type="component" value="Chromosome"/>
</dbReference>
<dbReference type="Pfam" id="PF13561">
    <property type="entry name" value="adh_short_C2"/>
    <property type="match status" value="1"/>
</dbReference>
<dbReference type="FunFam" id="3.40.50.720:FF:000084">
    <property type="entry name" value="Short-chain dehydrogenase reductase"/>
    <property type="match status" value="1"/>
</dbReference>
<dbReference type="Gene3D" id="3.40.50.720">
    <property type="entry name" value="NAD(P)-binding Rossmann-like Domain"/>
    <property type="match status" value="1"/>
</dbReference>
<dbReference type="NCBIfam" id="NF005559">
    <property type="entry name" value="PRK07231.1"/>
    <property type="match status" value="1"/>
</dbReference>
<dbReference type="InterPro" id="IPR050259">
    <property type="entry name" value="SDR"/>
</dbReference>
<reference evidence="2" key="1">
    <citation type="journal article" name="DNA Res.">
        <title>The physiological potential of anammox bacteria as revealed by their core genome structure.</title>
        <authorList>
            <person name="Okubo T."/>
            <person name="Toyoda A."/>
            <person name="Fukuhara K."/>
            <person name="Uchiyama I."/>
            <person name="Harigaya Y."/>
            <person name="Kuroiwa M."/>
            <person name="Suzuki T."/>
            <person name="Murakami Y."/>
            <person name="Suwa Y."/>
            <person name="Takami H."/>
        </authorList>
    </citation>
    <scope>NUCLEOTIDE SEQUENCE</scope>
    <source>
        <strain evidence="2">317325-3</strain>
    </source>
</reference>
<accession>A0A809RZC2</accession>
<dbReference type="InterPro" id="IPR002347">
    <property type="entry name" value="SDR_fam"/>
</dbReference>
<dbReference type="InterPro" id="IPR036291">
    <property type="entry name" value="NAD(P)-bd_dom_sf"/>
</dbReference>
<dbReference type="PROSITE" id="PS00061">
    <property type="entry name" value="ADH_SHORT"/>
    <property type="match status" value="1"/>
</dbReference>
<evidence type="ECO:0000313" key="2">
    <source>
        <dbReference type="EMBL" id="BBO21667.1"/>
    </source>
</evidence>
<dbReference type="InterPro" id="IPR020904">
    <property type="entry name" value="Sc_DH/Rdtase_CS"/>
</dbReference>
<sequence length="280" mass="29322">MSNHSCGFADVCGRIVRLVPSAANIQTGGFLIMQLKDKTAVVTGAASGIGRATAEALAAAGAFVFLGDIDMEKGQAAAAALREQGRGAEFIRLDVTDLGSVAQFKKLAYEKRGHVDIVANVAGWGKIQPFMENTPEFWRKVIDLNLLGPVAVTHAFLDKMIERGSGKVVVVASDAGRVGSLGETVYSGAKGGAIAFCKSLAREVARYGINVNCVCPGPTDTPLLRAVPEKHQEAFVKATPMRRLARPSEIADAVLFFASDQASFVTGQVLSVSGGLTLAG</sequence>
<dbReference type="SUPFAM" id="SSF51735">
    <property type="entry name" value="NAD(P)-binding Rossmann-fold domains"/>
    <property type="match status" value="1"/>
</dbReference>
<name>A0A809RZC2_9PROT</name>
<dbReference type="PANTHER" id="PTHR42879">
    <property type="entry name" value="3-OXOACYL-(ACYL-CARRIER-PROTEIN) REDUCTASE"/>
    <property type="match status" value="1"/>
</dbReference>
<dbReference type="GO" id="GO:0032787">
    <property type="term" value="P:monocarboxylic acid metabolic process"/>
    <property type="evidence" value="ECO:0007669"/>
    <property type="project" value="UniProtKB-ARBA"/>
</dbReference>
<evidence type="ECO:0000256" key="1">
    <source>
        <dbReference type="ARBA" id="ARBA00006484"/>
    </source>
</evidence>
<dbReference type="PRINTS" id="PR00080">
    <property type="entry name" value="SDRFAMILY"/>
</dbReference>
<dbReference type="EMBL" id="AP021857">
    <property type="protein sequence ID" value="BBO21667.1"/>
    <property type="molecule type" value="Genomic_DNA"/>
</dbReference>
<gene>
    <name evidence="2" type="ORF">DSYM_23660</name>
</gene>
<comment type="similarity">
    <text evidence="1">Belongs to the short-chain dehydrogenases/reductases (SDR) family.</text>
</comment>
<dbReference type="KEGG" id="ddz:DSYM_23660"/>
<proteinExistence type="inferred from homology"/>
<dbReference type="AlphaFoldDB" id="A0A809RZC2"/>